<dbReference type="PANTHER" id="PTHR11439:SF489">
    <property type="entry name" value="RNA-DIRECTED DNA POLYMERASE"/>
    <property type="match status" value="1"/>
</dbReference>
<dbReference type="InterPro" id="IPR013103">
    <property type="entry name" value="RVT_2"/>
</dbReference>
<sequence>MILSSLAISLEMRKFKDFLRTKFMIKDLGKLKYFLGIEVIDTDKGICLNQRKYVLDLLSEYGMLACKPVRTLMMSKFSRTNEATDVDPLLDNIVDYQKLMGKLIYLTNTMHDISYVVHCLSQFMHVPLKSHLRSAFKILRYLKGSLGLGIHITRESGMSLKAYSDADWAKCIITKKSVTGYCVFMNNNLVSWKSKKAKHSQNPQLKQSIELLLQLPVK</sequence>
<organism evidence="2 3">
    <name type="scientific">Tanacetum coccineum</name>
    <dbReference type="NCBI Taxonomy" id="301880"/>
    <lineage>
        <taxon>Eukaryota</taxon>
        <taxon>Viridiplantae</taxon>
        <taxon>Streptophyta</taxon>
        <taxon>Embryophyta</taxon>
        <taxon>Tracheophyta</taxon>
        <taxon>Spermatophyta</taxon>
        <taxon>Magnoliopsida</taxon>
        <taxon>eudicotyledons</taxon>
        <taxon>Gunneridae</taxon>
        <taxon>Pentapetalae</taxon>
        <taxon>asterids</taxon>
        <taxon>campanulids</taxon>
        <taxon>Asterales</taxon>
        <taxon>Asteraceae</taxon>
        <taxon>Asteroideae</taxon>
        <taxon>Anthemideae</taxon>
        <taxon>Anthemidinae</taxon>
        <taxon>Tanacetum</taxon>
    </lineage>
</organism>
<reference evidence="2" key="1">
    <citation type="journal article" date="2022" name="Int. J. Mol. Sci.">
        <title>Draft Genome of Tanacetum Coccineum: Genomic Comparison of Closely Related Tanacetum-Family Plants.</title>
        <authorList>
            <person name="Yamashiro T."/>
            <person name="Shiraishi A."/>
            <person name="Nakayama K."/>
            <person name="Satake H."/>
        </authorList>
    </citation>
    <scope>NUCLEOTIDE SEQUENCE</scope>
</reference>
<name>A0ABQ5DWR4_9ASTR</name>
<accession>A0ABQ5DWR4</accession>
<evidence type="ECO:0000259" key="1">
    <source>
        <dbReference type="Pfam" id="PF07727"/>
    </source>
</evidence>
<feature type="domain" description="Reverse transcriptase Ty1/copia-type" evidence="1">
    <location>
        <begin position="10"/>
        <end position="73"/>
    </location>
</feature>
<proteinExistence type="predicted"/>
<dbReference type="SUPFAM" id="SSF56672">
    <property type="entry name" value="DNA/RNA polymerases"/>
    <property type="match status" value="1"/>
</dbReference>
<keyword evidence="3" id="KW-1185">Reference proteome</keyword>
<dbReference type="EMBL" id="BQNB010015666">
    <property type="protein sequence ID" value="GJT42688.1"/>
    <property type="molecule type" value="Genomic_DNA"/>
</dbReference>
<dbReference type="PANTHER" id="PTHR11439">
    <property type="entry name" value="GAG-POL-RELATED RETROTRANSPOSON"/>
    <property type="match status" value="1"/>
</dbReference>
<protein>
    <submittedName>
        <fullName evidence="2">Ribonuclease H-like domain-containing protein</fullName>
    </submittedName>
</protein>
<evidence type="ECO:0000313" key="3">
    <source>
        <dbReference type="Proteomes" id="UP001151760"/>
    </source>
</evidence>
<dbReference type="Pfam" id="PF07727">
    <property type="entry name" value="RVT_2"/>
    <property type="match status" value="1"/>
</dbReference>
<dbReference type="Proteomes" id="UP001151760">
    <property type="component" value="Unassembled WGS sequence"/>
</dbReference>
<evidence type="ECO:0000313" key="2">
    <source>
        <dbReference type="EMBL" id="GJT42688.1"/>
    </source>
</evidence>
<comment type="caution">
    <text evidence="2">The sequence shown here is derived from an EMBL/GenBank/DDBJ whole genome shotgun (WGS) entry which is preliminary data.</text>
</comment>
<gene>
    <name evidence="2" type="ORF">Tco_0951403</name>
</gene>
<dbReference type="InterPro" id="IPR043502">
    <property type="entry name" value="DNA/RNA_pol_sf"/>
</dbReference>
<reference evidence="2" key="2">
    <citation type="submission" date="2022-01" db="EMBL/GenBank/DDBJ databases">
        <authorList>
            <person name="Yamashiro T."/>
            <person name="Shiraishi A."/>
            <person name="Satake H."/>
            <person name="Nakayama K."/>
        </authorList>
    </citation>
    <scope>NUCLEOTIDE SEQUENCE</scope>
</reference>